<name>A0AAU6P829_9FLAO</name>
<dbReference type="InterPro" id="IPR025970">
    <property type="entry name" value="SusE"/>
</dbReference>
<accession>A0AAU6P829</accession>
<protein>
    <submittedName>
        <fullName evidence="4">SusE domain-containing protein</fullName>
    </submittedName>
</protein>
<feature type="signal peptide" evidence="1">
    <location>
        <begin position="1"/>
        <end position="22"/>
    </location>
</feature>
<sequence>MKNLLKIFSVLSLLAIVISCNESDDFTYLTPEANFSIISPSENAALLLDSENPNNNALTVVWEDNISGAESYTVELSLDEEFSQPYTLGTSSSNTLTLTVAELNAMLLEYNISALEETEVFLRIIGGESISETLKMFISSYPENNPVITNPDSTFEIVLSDITEDEVATTIEWTDPDFSENTSVAINYFIEASIAGTEFATIESLGNTGDRSLELTHGQLNASALNLGLTVDEAGSMDIRVRAALETASGTLERISEFITITVTPYETALPPTLYGVGAGMPDAGWVWDSPIEFALQGTTYSGNVNLSPDNGGNFRFFAQQDWGPDSFNYTYYQTRGYTIDENLVNANDNDNNFQFIGTAGEYFLEIDTENKTITLGPPVSGPNCEYDQLWIVGAGVPDAGWVWDSPVQLPCTGNGVYSGNVTLQNNSGIDNNFRFFAQQDWGPDSFNYPYYSDNGYTIDSNLVNANDGDSNFAFVGTTGEYFLTIDTINKTITLGAAQVNCEFDQLWLVGAGVPDAGWVWDTPVELPCIGGGVYSAEITLANDAFRFFTTNGDWTSGRNYPYYENEGYTIDANFENAGDGDNNFSFIGTPGTYTLTMDTVNKTITIQ</sequence>
<dbReference type="AlphaFoldDB" id="A0AAU6P829"/>
<dbReference type="Gene3D" id="2.60.40.3620">
    <property type="match status" value="3"/>
</dbReference>
<dbReference type="RefSeq" id="WP_338732752.1">
    <property type="nucleotide sequence ID" value="NZ_CP136924.1"/>
</dbReference>
<dbReference type="Gene3D" id="2.60.40.10">
    <property type="entry name" value="Immunoglobulins"/>
    <property type="match status" value="1"/>
</dbReference>
<feature type="chain" id="PRO_5044712999" evidence="1">
    <location>
        <begin position="23"/>
        <end position="608"/>
    </location>
</feature>
<keyword evidence="5" id="KW-1185">Reference proteome</keyword>
<dbReference type="Pfam" id="PF14292">
    <property type="entry name" value="SusE"/>
    <property type="match status" value="2"/>
</dbReference>
<evidence type="ECO:0000313" key="5">
    <source>
        <dbReference type="Proteomes" id="UP001368318"/>
    </source>
</evidence>
<dbReference type="EMBL" id="CP136925">
    <property type="protein sequence ID" value="WXA13496.1"/>
    <property type="molecule type" value="Genomic_DNA"/>
</dbReference>
<feature type="domain" description="SusE outer membrane protein" evidence="2">
    <location>
        <begin position="143"/>
        <end position="242"/>
    </location>
</feature>
<dbReference type="KEGG" id="mcaa:R3L15_01160"/>
<evidence type="ECO:0000313" key="3">
    <source>
        <dbReference type="EMBL" id="WXA04086.1"/>
    </source>
</evidence>
<proteinExistence type="predicted"/>
<evidence type="ECO:0000256" key="1">
    <source>
        <dbReference type="SAM" id="SignalP"/>
    </source>
</evidence>
<dbReference type="Proteomes" id="UP001368318">
    <property type="component" value="Chromosome"/>
</dbReference>
<dbReference type="EMBL" id="CP136924">
    <property type="protein sequence ID" value="WXA04086.1"/>
    <property type="molecule type" value="Genomic_DNA"/>
</dbReference>
<keyword evidence="1" id="KW-0732">Signal</keyword>
<organism evidence="4">
    <name type="scientific">Mangrovimonas cancribranchiae</name>
    <dbReference type="NCBI Taxonomy" id="3080055"/>
    <lineage>
        <taxon>Bacteria</taxon>
        <taxon>Pseudomonadati</taxon>
        <taxon>Bacteroidota</taxon>
        <taxon>Flavobacteriia</taxon>
        <taxon>Flavobacteriales</taxon>
        <taxon>Flavobacteriaceae</taxon>
        <taxon>Mangrovimonas</taxon>
    </lineage>
</organism>
<dbReference type="InterPro" id="IPR013783">
    <property type="entry name" value="Ig-like_fold"/>
</dbReference>
<evidence type="ECO:0000313" key="4">
    <source>
        <dbReference type="EMBL" id="WXA13496.1"/>
    </source>
</evidence>
<dbReference type="PROSITE" id="PS51257">
    <property type="entry name" value="PROKAR_LIPOPROTEIN"/>
    <property type="match status" value="1"/>
</dbReference>
<gene>
    <name evidence="4" type="ORF">R3L15_01160</name>
    <name evidence="3" type="ORF">R3L16_06235</name>
</gene>
<feature type="domain" description="SusE outer membrane protein" evidence="2">
    <location>
        <begin position="24"/>
        <end position="124"/>
    </location>
</feature>
<evidence type="ECO:0000259" key="2">
    <source>
        <dbReference type="Pfam" id="PF14292"/>
    </source>
</evidence>
<reference evidence="4 5" key="1">
    <citation type="submission" date="2023-10" db="EMBL/GenBank/DDBJ databases">
        <title>Culture-based analysis of two novel bacteria associated with mangrove crab gills.</title>
        <authorList>
            <person name="Yang X."/>
            <person name="Garuglieri E."/>
            <person name="Van Goethem M.W."/>
            <person name="Fusi M."/>
            <person name="Marasco R."/>
            <person name="Daffonchio D.G."/>
        </authorList>
    </citation>
    <scope>NUCLEOTIDE SEQUENCE</scope>
    <source>
        <strain evidence="4">UG2-1</strain>
        <strain evidence="3">UG2-2</strain>
        <strain evidence="5">UG2_2</strain>
    </source>
</reference>